<reference evidence="1 2" key="1">
    <citation type="submission" date="2014-12" db="EMBL/GenBank/DDBJ databases">
        <title>Genome assembly of Enhygromyxa salina DSM 15201.</title>
        <authorList>
            <person name="Sharma G."/>
            <person name="Subramanian S."/>
        </authorList>
    </citation>
    <scope>NUCLEOTIDE SEQUENCE [LARGE SCALE GENOMIC DNA]</scope>
    <source>
        <strain evidence="1 2">DSM 15201</strain>
    </source>
</reference>
<organism evidence="1 2">
    <name type="scientific">Enhygromyxa salina</name>
    <dbReference type="NCBI Taxonomy" id="215803"/>
    <lineage>
        <taxon>Bacteria</taxon>
        <taxon>Pseudomonadati</taxon>
        <taxon>Myxococcota</taxon>
        <taxon>Polyangia</taxon>
        <taxon>Nannocystales</taxon>
        <taxon>Nannocystaceae</taxon>
        <taxon>Enhygromyxa</taxon>
    </lineage>
</organism>
<comment type="caution">
    <text evidence="1">The sequence shown here is derived from an EMBL/GenBank/DDBJ whole genome shotgun (WGS) entry which is preliminary data.</text>
</comment>
<gene>
    <name evidence="1" type="ORF">DB30_03336</name>
</gene>
<evidence type="ECO:0000313" key="2">
    <source>
        <dbReference type="Proteomes" id="UP000031599"/>
    </source>
</evidence>
<dbReference type="Proteomes" id="UP000031599">
    <property type="component" value="Unassembled WGS sequence"/>
</dbReference>
<sequence length="47" mass="5241">MLEDSLDCSLVTARFDLPRAWFTVHRTPPRAGRVHARAQAAAARPKP</sequence>
<evidence type="ECO:0000313" key="1">
    <source>
        <dbReference type="EMBL" id="KIG17417.1"/>
    </source>
</evidence>
<dbReference type="EMBL" id="JMCC02000025">
    <property type="protein sequence ID" value="KIG17417.1"/>
    <property type="molecule type" value="Genomic_DNA"/>
</dbReference>
<dbReference type="AlphaFoldDB" id="A0A0C2DCH7"/>
<name>A0A0C2DCH7_9BACT</name>
<proteinExistence type="predicted"/>
<protein>
    <submittedName>
        <fullName evidence="1">Uncharacterized protein</fullName>
    </submittedName>
</protein>
<accession>A0A0C2DCH7</accession>